<protein>
    <submittedName>
        <fullName evidence="2">Uncharacterized protein</fullName>
    </submittedName>
</protein>
<evidence type="ECO:0000313" key="3">
    <source>
        <dbReference type="Proteomes" id="UP001162483"/>
    </source>
</evidence>
<name>A0ABN9BH32_9NEOB</name>
<evidence type="ECO:0000256" key="1">
    <source>
        <dbReference type="SAM" id="MobiDB-lite"/>
    </source>
</evidence>
<feature type="non-terminal residue" evidence="2">
    <location>
        <position position="1"/>
    </location>
</feature>
<keyword evidence="3" id="KW-1185">Reference proteome</keyword>
<organism evidence="2 3">
    <name type="scientific">Staurois parvus</name>
    <dbReference type="NCBI Taxonomy" id="386267"/>
    <lineage>
        <taxon>Eukaryota</taxon>
        <taxon>Metazoa</taxon>
        <taxon>Chordata</taxon>
        <taxon>Craniata</taxon>
        <taxon>Vertebrata</taxon>
        <taxon>Euteleostomi</taxon>
        <taxon>Amphibia</taxon>
        <taxon>Batrachia</taxon>
        <taxon>Anura</taxon>
        <taxon>Neobatrachia</taxon>
        <taxon>Ranoidea</taxon>
        <taxon>Ranidae</taxon>
        <taxon>Staurois</taxon>
    </lineage>
</organism>
<accession>A0ABN9BH32</accession>
<proteinExistence type="predicted"/>
<evidence type="ECO:0000313" key="2">
    <source>
        <dbReference type="EMBL" id="CAI9546927.1"/>
    </source>
</evidence>
<feature type="region of interest" description="Disordered" evidence="1">
    <location>
        <begin position="1"/>
        <end position="23"/>
    </location>
</feature>
<comment type="caution">
    <text evidence="2">The sequence shown here is derived from an EMBL/GenBank/DDBJ whole genome shotgun (WGS) entry which is preliminary data.</text>
</comment>
<dbReference type="Proteomes" id="UP001162483">
    <property type="component" value="Unassembled WGS sequence"/>
</dbReference>
<gene>
    <name evidence="2" type="ORF">SPARVUS_LOCUS2896085</name>
</gene>
<dbReference type="EMBL" id="CATNWA010004032">
    <property type="protein sequence ID" value="CAI9546927.1"/>
    <property type="molecule type" value="Genomic_DNA"/>
</dbReference>
<sequence>SPGPRWRFPASTPGDRRGKLTGERPQGHAALYFSEQHRNTKQHVSIVKRHTARS</sequence>
<feature type="compositionally biased region" description="Basic and acidic residues" evidence="1">
    <location>
        <begin position="14"/>
        <end position="23"/>
    </location>
</feature>
<reference evidence="2" key="1">
    <citation type="submission" date="2023-05" db="EMBL/GenBank/DDBJ databases">
        <authorList>
            <person name="Stuckert A."/>
        </authorList>
    </citation>
    <scope>NUCLEOTIDE SEQUENCE</scope>
</reference>